<feature type="compositionally biased region" description="Basic and acidic residues" evidence="2">
    <location>
        <begin position="969"/>
        <end position="982"/>
    </location>
</feature>
<evidence type="ECO:0000313" key="4">
    <source>
        <dbReference type="Proteomes" id="UP001295684"/>
    </source>
</evidence>
<keyword evidence="1" id="KW-0175">Coiled coil</keyword>
<feature type="compositionally biased region" description="Polar residues" evidence="2">
    <location>
        <begin position="238"/>
        <end position="247"/>
    </location>
</feature>
<evidence type="ECO:0000256" key="2">
    <source>
        <dbReference type="SAM" id="MobiDB-lite"/>
    </source>
</evidence>
<feature type="compositionally biased region" description="Basic and acidic residues" evidence="2">
    <location>
        <begin position="1009"/>
        <end position="1026"/>
    </location>
</feature>
<keyword evidence="4" id="KW-1185">Reference proteome</keyword>
<name>A0AAD1XHC6_EUPCR</name>
<dbReference type="AlphaFoldDB" id="A0AAD1XHC6"/>
<dbReference type="Proteomes" id="UP001295684">
    <property type="component" value="Unassembled WGS sequence"/>
</dbReference>
<protein>
    <submittedName>
        <fullName evidence="3">Uncharacterized protein</fullName>
    </submittedName>
</protein>
<proteinExistence type="predicted"/>
<feature type="region of interest" description="Disordered" evidence="2">
    <location>
        <begin position="969"/>
        <end position="1041"/>
    </location>
</feature>
<feature type="region of interest" description="Disordered" evidence="2">
    <location>
        <begin position="344"/>
        <end position="385"/>
    </location>
</feature>
<feature type="region of interest" description="Disordered" evidence="2">
    <location>
        <begin position="84"/>
        <end position="134"/>
    </location>
</feature>
<reference evidence="3" key="1">
    <citation type="submission" date="2023-07" db="EMBL/GenBank/DDBJ databases">
        <authorList>
            <consortium name="AG Swart"/>
            <person name="Singh M."/>
            <person name="Singh A."/>
            <person name="Seah K."/>
            <person name="Emmerich C."/>
        </authorList>
    </citation>
    <scope>NUCLEOTIDE SEQUENCE</scope>
    <source>
        <strain evidence="3">DP1</strain>
    </source>
</reference>
<feature type="compositionally biased region" description="Basic and acidic residues" evidence="2">
    <location>
        <begin position="25"/>
        <end position="52"/>
    </location>
</feature>
<accession>A0AAD1XHC6</accession>
<dbReference type="EMBL" id="CAMPGE010014018">
    <property type="protein sequence ID" value="CAI2372718.1"/>
    <property type="molecule type" value="Genomic_DNA"/>
</dbReference>
<feature type="compositionally biased region" description="Polar residues" evidence="2">
    <location>
        <begin position="597"/>
        <end position="616"/>
    </location>
</feature>
<evidence type="ECO:0000313" key="3">
    <source>
        <dbReference type="EMBL" id="CAI2372718.1"/>
    </source>
</evidence>
<evidence type="ECO:0000256" key="1">
    <source>
        <dbReference type="SAM" id="Coils"/>
    </source>
</evidence>
<sequence>MEEKDRFKRAATSYNQDQYFYQYKRQNEEEKYSSENTRDRNLLCPRLHKDQQHPSTFHSAINPLEYYQDENDTSRENQLSKLIEQNQREDMIEPDEEVSSGSEDNDIQYSDDSQNDKSESMSNSQLKMTGEQHNEEFPQNLIQEDADRLMNDISQEMNRNDGAKFSQKKTRADSSKANNLKNFNERNSYDEQLDTSREIYVSDDMKRSLNNVMEETNEDEELPHYNYDNHQRPPRMTNRASFGQPDQTESEKYDIKSTPNMGSRKKKLISEKENFHSGPKSPNPKQLSDQTLKNEDIDTDIGLNLSKINMKDKKFSDLVISGKLNGDVLKEKIIKNQQLFNEYTGSSSKRELDDPSRTQGVTGDEADPETFEPPTGAEESSRIEEPQVMYSKQLADEFIFSKRDQSWRNNKVNSSCIVSSKSQTDLGFRSDKSTLRNPVYFHTVFGSVVENIAALETDIARNFRNINNKFGSQTGEFMKIKSDLESILENVQSFENRIQSISNRHGYFSERLDKFQEICSNLGKKDQQKFDLITKLEEEFHQFQLSRIEDSSRAEILNKSFSIGKEFEAKFQELESRLYSMESQISSTDTRTKRLESQTQRLETQTQRIEAQTQRSHNSESKFERKCEQIENNFHENLDRIYDQIDSAKVEIKKEMFEELPNFENFRDMEHQIQTLKKGFSNSEQKLLSVEKELKNGIISSELKEDLSQLRTLSSSIGRINDAFKEDVFNLENKIKENSVKILGTQNECTEIKSLLDKNISKIIYETNCTNDKVQNLETLLGDVYDVVIKYNSQGKKSNLQQINQSMMYNDKESKQDLSASFISKTHENMISGPLNKQERFKIYDQFTQFDKAIFGCLALIEKEKMVIDGIQKGMKQLENRVKENEKHISSIKEALIQIHNTGGKVKRKNSGVKKIEKDLMEDMVHKQVIKNFKKFEEILSNLINYENKFKDMDNMMQTIDTLVKERNRRDTFDSLEPDKNMTGRNTSKTNNKNSSDEEESSIESGFQKLRDNRPNMTSDYHRSPELAKMVSVPQNGRSTACQPTIRESPHNLVCESKIQSASLRKSSMPNAPFYKNTRNLNKRSVGSTKMNRHYSTERNHNINIRGCSDISQTNNSCFVNTPGQFTPFLADGPSRQSNQNNYTRYTGISSNSEQNSGFIDHTQIRGPEKFK</sequence>
<feature type="region of interest" description="Disordered" evidence="2">
    <location>
        <begin position="21"/>
        <end position="60"/>
    </location>
</feature>
<feature type="compositionally biased region" description="Polar residues" evidence="2">
    <location>
        <begin position="1135"/>
        <end position="1158"/>
    </location>
</feature>
<organism evidence="3 4">
    <name type="scientific">Euplotes crassus</name>
    <dbReference type="NCBI Taxonomy" id="5936"/>
    <lineage>
        <taxon>Eukaryota</taxon>
        <taxon>Sar</taxon>
        <taxon>Alveolata</taxon>
        <taxon>Ciliophora</taxon>
        <taxon>Intramacronucleata</taxon>
        <taxon>Spirotrichea</taxon>
        <taxon>Hypotrichia</taxon>
        <taxon>Euplotida</taxon>
        <taxon>Euplotidae</taxon>
        <taxon>Moneuplotes</taxon>
    </lineage>
</organism>
<comment type="caution">
    <text evidence="3">The sequence shown here is derived from an EMBL/GenBank/DDBJ whole genome shotgun (WGS) entry which is preliminary data.</text>
</comment>
<feature type="compositionally biased region" description="Acidic residues" evidence="2">
    <location>
        <begin position="92"/>
        <end position="106"/>
    </location>
</feature>
<dbReference type="SUPFAM" id="SSF57997">
    <property type="entry name" value="Tropomyosin"/>
    <property type="match status" value="1"/>
</dbReference>
<feature type="region of interest" description="Disordered" evidence="2">
    <location>
        <begin position="1130"/>
        <end position="1172"/>
    </location>
</feature>
<gene>
    <name evidence="3" type="ORF">ECRASSUSDP1_LOCUS14050</name>
</gene>
<feature type="coiled-coil region" evidence="1">
    <location>
        <begin position="861"/>
        <end position="895"/>
    </location>
</feature>
<feature type="region of interest" description="Disordered" evidence="2">
    <location>
        <begin position="585"/>
        <end position="624"/>
    </location>
</feature>
<feature type="region of interest" description="Disordered" evidence="2">
    <location>
        <begin position="157"/>
        <end position="177"/>
    </location>
</feature>
<feature type="region of interest" description="Disordered" evidence="2">
    <location>
        <begin position="216"/>
        <end position="293"/>
    </location>
</feature>
<feature type="compositionally biased region" description="Basic and acidic residues" evidence="2">
    <location>
        <begin position="1163"/>
        <end position="1172"/>
    </location>
</feature>